<comment type="subcellular location">
    <subcellularLocation>
        <location evidence="1">Membrane</location>
        <topology evidence="1">Multi-pass membrane protein</topology>
    </subcellularLocation>
</comment>
<feature type="transmembrane region" description="Helical" evidence="9">
    <location>
        <begin position="134"/>
        <end position="159"/>
    </location>
</feature>
<organism evidence="11 12">
    <name type="scientific">Kockovaella imperatae</name>
    <dbReference type="NCBI Taxonomy" id="4999"/>
    <lineage>
        <taxon>Eukaryota</taxon>
        <taxon>Fungi</taxon>
        <taxon>Dikarya</taxon>
        <taxon>Basidiomycota</taxon>
        <taxon>Agaricomycotina</taxon>
        <taxon>Tremellomycetes</taxon>
        <taxon>Tremellales</taxon>
        <taxon>Cuniculitremaceae</taxon>
        <taxon>Kockovaella</taxon>
    </lineage>
</organism>
<keyword evidence="7 9" id="KW-0472">Membrane</keyword>
<comment type="similarity">
    <text evidence="2">Belongs to the amino acid/polyamine transporter 2 family.</text>
</comment>
<gene>
    <name evidence="11" type="ORF">BD324DRAFT_616262</name>
</gene>
<dbReference type="STRING" id="4999.A0A1Y1UQ05"/>
<feature type="compositionally biased region" description="Basic and acidic residues" evidence="8">
    <location>
        <begin position="40"/>
        <end position="61"/>
    </location>
</feature>
<keyword evidence="5" id="KW-0029">Amino-acid transport</keyword>
<dbReference type="InParanoid" id="A0A1Y1UQ05"/>
<dbReference type="RefSeq" id="XP_021873888.1">
    <property type="nucleotide sequence ID" value="XM_022014816.1"/>
</dbReference>
<feature type="compositionally biased region" description="Low complexity" evidence="8">
    <location>
        <begin position="15"/>
        <end position="36"/>
    </location>
</feature>
<keyword evidence="3" id="KW-0813">Transport</keyword>
<keyword evidence="12" id="KW-1185">Reference proteome</keyword>
<feature type="transmembrane region" description="Helical" evidence="9">
    <location>
        <begin position="239"/>
        <end position="258"/>
    </location>
</feature>
<evidence type="ECO:0000313" key="12">
    <source>
        <dbReference type="Proteomes" id="UP000193218"/>
    </source>
</evidence>
<feature type="transmembrane region" description="Helical" evidence="9">
    <location>
        <begin position="458"/>
        <end position="476"/>
    </location>
</feature>
<protein>
    <submittedName>
        <fullName evidence="11">Transmembrane amino acid transporter protein-domain-containing protein</fullName>
    </submittedName>
</protein>
<keyword evidence="4 9" id="KW-0812">Transmembrane</keyword>
<dbReference type="AlphaFoldDB" id="A0A1Y1UQ05"/>
<dbReference type="GO" id="GO:0015179">
    <property type="term" value="F:L-amino acid transmembrane transporter activity"/>
    <property type="evidence" value="ECO:0007669"/>
    <property type="project" value="TreeGrafter"/>
</dbReference>
<dbReference type="GO" id="GO:0005783">
    <property type="term" value="C:endoplasmic reticulum"/>
    <property type="evidence" value="ECO:0007669"/>
    <property type="project" value="TreeGrafter"/>
</dbReference>
<dbReference type="PANTHER" id="PTHR22950">
    <property type="entry name" value="AMINO ACID TRANSPORTER"/>
    <property type="match status" value="1"/>
</dbReference>
<evidence type="ECO:0000256" key="2">
    <source>
        <dbReference type="ARBA" id="ARBA00008066"/>
    </source>
</evidence>
<evidence type="ECO:0000256" key="7">
    <source>
        <dbReference type="ARBA" id="ARBA00023136"/>
    </source>
</evidence>
<dbReference type="GeneID" id="33556624"/>
<feature type="transmembrane region" description="Helical" evidence="9">
    <location>
        <begin position="345"/>
        <end position="367"/>
    </location>
</feature>
<keyword evidence="6 9" id="KW-1133">Transmembrane helix</keyword>
<dbReference type="InterPro" id="IPR013057">
    <property type="entry name" value="AA_transpt_TM"/>
</dbReference>
<evidence type="ECO:0000256" key="8">
    <source>
        <dbReference type="SAM" id="MobiDB-lite"/>
    </source>
</evidence>
<dbReference type="PANTHER" id="PTHR22950:SF458">
    <property type="entry name" value="SODIUM-COUPLED NEUTRAL AMINO ACID TRANSPORTER 11-RELATED"/>
    <property type="match status" value="1"/>
</dbReference>
<proteinExistence type="inferred from homology"/>
<dbReference type="Proteomes" id="UP000193218">
    <property type="component" value="Unassembled WGS sequence"/>
</dbReference>
<dbReference type="Pfam" id="PF01490">
    <property type="entry name" value="Aa_trans"/>
    <property type="match status" value="1"/>
</dbReference>
<evidence type="ECO:0000259" key="10">
    <source>
        <dbReference type="Pfam" id="PF01490"/>
    </source>
</evidence>
<accession>A0A1Y1UQ05</accession>
<feature type="domain" description="Amino acid transporter transmembrane" evidence="10">
    <location>
        <begin position="115"/>
        <end position="504"/>
    </location>
</feature>
<evidence type="ECO:0000256" key="9">
    <source>
        <dbReference type="SAM" id="Phobius"/>
    </source>
</evidence>
<evidence type="ECO:0000256" key="3">
    <source>
        <dbReference type="ARBA" id="ARBA00022448"/>
    </source>
</evidence>
<reference evidence="11 12" key="1">
    <citation type="submission" date="2017-03" db="EMBL/GenBank/DDBJ databases">
        <title>Widespread Adenine N6-methylation of Active Genes in Fungi.</title>
        <authorList>
            <consortium name="DOE Joint Genome Institute"/>
            <person name="Mondo S.J."/>
            <person name="Dannebaum R.O."/>
            <person name="Kuo R.C."/>
            <person name="Louie K.B."/>
            <person name="Bewick A.J."/>
            <person name="Labutti K."/>
            <person name="Haridas S."/>
            <person name="Kuo A."/>
            <person name="Salamov A."/>
            <person name="Ahrendt S.R."/>
            <person name="Lau R."/>
            <person name="Bowen B.P."/>
            <person name="Lipzen A."/>
            <person name="Sullivan W."/>
            <person name="Andreopoulos W.B."/>
            <person name="Clum A."/>
            <person name="Lindquist E."/>
            <person name="Daum C."/>
            <person name="Northen T.R."/>
            <person name="Ramamoorthy G."/>
            <person name="Schmitz R.J."/>
            <person name="Gryganskyi A."/>
            <person name="Culley D."/>
            <person name="Magnuson J."/>
            <person name="James T.Y."/>
            <person name="O'Malley M.A."/>
            <person name="Stajich J.E."/>
            <person name="Spatafora J.W."/>
            <person name="Visel A."/>
            <person name="Grigoriev I.V."/>
        </authorList>
    </citation>
    <scope>NUCLEOTIDE SEQUENCE [LARGE SCALE GENOMIC DNA]</scope>
    <source>
        <strain evidence="11 12">NRRL Y-17943</strain>
    </source>
</reference>
<feature type="transmembrane region" description="Helical" evidence="9">
    <location>
        <begin position="270"/>
        <end position="288"/>
    </location>
</feature>
<evidence type="ECO:0000256" key="6">
    <source>
        <dbReference type="ARBA" id="ARBA00022989"/>
    </source>
</evidence>
<dbReference type="OrthoDB" id="28208at2759"/>
<comment type="caution">
    <text evidence="11">The sequence shown here is derived from an EMBL/GenBank/DDBJ whole genome shotgun (WGS) entry which is preliminary data.</text>
</comment>
<feature type="transmembrane region" description="Helical" evidence="9">
    <location>
        <begin position="488"/>
        <end position="511"/>
    </location>
</feature>
<dbReference type="GO" id="GO:0016020">
    <property type="term" value="C:membrane"/>
    <property type="evidence" value="ECO:0007669"/>
    <property type="project" value="UniProtKB-SubCell"/>
</dbReference>
<feature type="transmembrane region" description="Helical" evidence="9">
    <location>
        <begin position="309"/>
        <end position="333"/>
    </location>
</feature>
<sequence length="521" mass="56020">MSSSDSGLGNAIRMSTTSTSSAGPSSSRASSRPSSRLNHRSPDPPARKLRIDSNEEIRLSQEDSVLFKGPEDDDAEPDEIATSHDAPLLAGRQRDVSRDELDELTLAEGPSSAGRGTLLDGIANMANSIIGAGIVGLPYAIAQAGFVMGIFLLVALGAVTDWTIRLVVVNAKLSGRNSYTEVMHHCFGRTGSNAVSFFQFAFAFGGMCAFNVIIGDTIPHVIAMVIPSSSQHAILRLLVDRRMVIFLVTILVSFPLSLHRDIVKLSKSSSFAVVSMGVIVASVIIRGLTISPELRGAPLSGLSLVRPGVFEAIGVISFAFVCHHNTMFIYQSIDTPTLDRFTKVVHVSTGFSVFCCLLMAVVGYLVFTDKTQGNILNNFSPDDFVINIARFCFGANMSTTLPLENYVCREVIEEYFFGGRPFSYTRHVVFTSLIVFSAMTVSLLTCDLGVVLEIAGGLSATALAFIFPASAYITLVGGKWFSRQKLPACLTASFGVVVLVLNLAITIGHAFSDERRGKQCD</sequence>
<evidence type="ECO:0000256" key="4">
    <source>
        <dbReference type="ARBA" id="ARBA00022692"/>
    </source>
</evidence>
<feature type="transmembrane region" description="Helical" evidence="9">
    <location>
        <begin position="197"/>
        <end position="218"/>
    </location>
</feature>
<feature type="transmembrane region" description="Helical" evidence="9">
    <location>
        <begin position="428"/>
        <end position="452"/>
    </location>
</feature>
<evidence type="ECO:0000256" key="5">
    <source>
        <dbReference type="ARBA" id="ARBA00022970"/>
    </source>
</evidence>
<evidence type="ECO:0000313" key="11">
    <source>
        <dbReference type="EMBL" id="ORX40103.1"/>
    </source>
</evidence>
<feature type="region of interest" description="Disordered" evidence="8">
    <location>
        <begin position="1"/>
        <end position="94"/>
    </location>
</feature>
<evidence type="ECO:0000256" key="1">
    <source>
        <dbReference type="ARBA" id="ARBA00004141"/>
    </source>
</evidence>
<dbReference type="EMBL" id="NBSH01000002">
    <property type="protein sequence ID" value="ORX40103.1"/>
    <property type="molecule type" value="Genomic_DNA"/>
</dbReference>
<name>A0A1Y1UQ05_9TREE</name>